<keyword evidence="9" id="KW-0458">Lysosome</keyword>
<evidence type="ECO:0000313" key="11">
    <source>
        <dbReference type="EMBL" id="VDL76743.1"/>
    </source>
</evidence>
<evidence type="ECO:0000256" key="9">
    <source>
        <dbReference type="ARBA" id="ARBA00023228"/>
    </source>
</evidence>
<gene>
    <name evidence="11" type="ORF">NBR_LOCUS13154</name>
</gene>
<reference evidence="13" key="1">
    <citation type="submission" date="2016-04" db="UniProtKB">
        <authorList>
            <consortium name="WormBaseParasite"/>
        </authorList>
    </citation>
    <scope>IDENTIFICATION</scope>
</reference>
<dbReference type="PRINTS" id="PR02095">
    <property type="entry name" value="TRNSPORTRHRG"/>
</dbReference>
<dbReference type="InterPro" id="IPR026218">
    <property type="entry name" value="HRG"/>
</dbReference>
<evidence type="ECO:0000256" key="10">
    <source>
        <dbReference type="SAM" id="Phobius"/>
    </source>
</evidence>
<keyword evidence="5 10" id="KW-0812">Transmembrane</keyword>
<keyword evidence="7 10" id="KW-1133">Transmembrane helix</keyword>
<dbReference type="EMBL" id="UYSL01020957">
    <property type="protein sequence ID" value="VDL76743.1"/>
    <property type="molecule type" value="Genomic_DNA"/>
</dbReference>
<evidence type="ECO:0000313" key="13">
    <source>
        <dbReference type="WBParaSite" id="NBR_0001315301-mRNA-1"/>
    </source>
</evidence>
<feature type="transmembrane region" description="Helical" evidence="10">
    <location>
        <begin position="36"/>
        <end position="56"/>
    </location>
</feature>
<evidence type="ECO:0000256" key="3">
    <source>
        <dbReference type="ARBA" id="ARBA00006203"/>
    </source>
</evidence>
<reference evidence="11 12" key="2">
    <citation type="submission" date="2018-11" db="EMBL/GenBank/DDBJ databases">
        <authorList>
            <consortium name="Pathogen Informatics"/>
        </authorList>
    </citation>
    <scope>NUCLEOTIDE SEQUENCE [LARGE SCALE GENOMIC DNA]</scope>
</reference>
<sequence>MCNIKVNIAIAILGISAGVMAGLCFAIQYQNWSATIMAFISGIAAAVLLHLHLAYLKGWMVDWPNARFVCLIWAGWVFFIIGLIGLTACLIDAGVRHQTLTEQGLKGENLWITAVWFFMMAKWTSLIALFARRYRDATTIPLSKTPPVIAEKNF</sequence>
<evidence type="ECO:0000256" key="8">
    <source>
        <dbReference type="ARBA" id="ARBA00023136"/>
    </source>
</evidence>
<keyword evidence="8 10" id="KW-0472">Membrane</keyword>
<comment type="subcellular location">
    <subcellularLocation>
        <location evidence="2">Endosome membrane</location>
        <topology evidence="2">Multi-pass membrane protein</topology>
    </subcellularLocation>
    <subcellularLocation>
        <location evidence="1">Lysosome membrane</location>
        <topology evidence="1">Multi-pass membrane protein</topology>
    </subcellularLocation>
</comment>
<name>A0A0N4Y9X8_NIPBR</name>
<evidence type="ECO:0000256" key="1">
    <source>
        <dbReference type="ARBA" id="ARBA00004155"/>
    </source>
</evidence>
<evidence type="ECO:0000256" key="6">
    <source>
        <dbReference type="ARBA" id="ARBA00022753"/>
    </source>
</evidence>
<dbReference type="GO" id="GO:0020037">
    <property type="term" value="F:heme binding"/>
    <property type="evidence" value="ECO:0007669"/>
    <property type="project" value="TreeGrafter"/>
</dbReference>
<dbReference type="WBParaSite" id="NBR_0001315301-mRNA-1">
    <property type="protein sequence ID" value="NBR_0001315301-mRNA-1"/>
    <property type="gene ID" value="NBR_0001315301"/>
</dbReference>
<dbReference type="GO" id="GO:0010008">
    <property type="term" value="C:endosome membrane"/>
    <property type="evidence" value="ECO:0007669"/>
    <property type="project" value="UniProtKB-SubCell"/>
</dbReference>
<keyword evidence="12" id="KW-1185">Reference proteome</keyword>
<evidence type="ECO:0000256" key="5">
    <source>
        <dbReference type="ARBA" id="ARBA00022692"/>
    </source>
</evidence>
<dbReference type="GO" id="GO:0005886">
    <property type="term" value="C:plasma membrane"/>
    <property type="evidence" value="ECO:0007669"/>
    <property type="project" value="TreeGrafter"/>
</dbReference>
<feature type="transmembrane region" description="Helical" evidence="10">
    <location>
        <begin position="68"/>
        <end position="91"/>
    </location>
</feature>
<keyword evidence="4" id="KW-0813">Transport</keyword>
<feature type="transmembrane region" description="Helical" evidence="10">
    <location>
        <begin position="111"/>
        <end position="131"/>
    </location>
</feature>
<comment type="similarity">
    <text evidence="3">Belongs to the HRG family.</text>
</comment>
<accession>A0A0N4Y9X8</accession>
<dbReference type="PANTHER" id="PTHR31525">
    <property type="entry name" value="HEME TRANSPORTER HRG1"/>
    <property type="match status" value="1"/>
</dbReference>
<dbReference type="AlphaFoldDB" id="A0A0N4Y9X8"/>
<proteinExistence type="inferred from homology"/>
<dbReference type="OMA" id="AVWFFMT"/>
<dbReference type="PANTHER" id="PTHR31525:SF1">
    <property type="entry name" value="HEME TRANSPORTER HRG1"/>
    <property type="match status" value="1"/>
</dbReference>
<evidence type="ECO:0000256" key="7">
    <source>
        <dbReference type="ARBA" id="ARBA00022989"/>
    </source>
</evidence>
<evidence type="ECO:0000256" key="2">
    <source>
        <dbReference type="ARBA" id="ARBA00004337"/>
    </source>
</evidence>
<keyword evidence="6" id="KW-0967">Endosome</keyword>
<dbReference type="Pfam" id="PF16954">
    <property type="entry name" value="HRG"/>
    <property type="match status" value="1"/>
</dbReference>
<dbReference type="GO" id="GO:0005765">
    <property type="term" value="C:lysosomal membrane"/>
    <property type="evidence" value="ECO:0007669"/>
    <property type="project" value="UniProtKB-SubCell"/>
</dbReference>
<dbReference type="GO" id="GO:0015232">
    <property type="term" value="F:heme transmembrane transporter activity"/>
    <property type="evidence" value="ECO:0007669"/>
    <property type="project" value="InterPro"/>
</dbReference>
<evidence type="ECO:0000256" key="4">
    <source>
        <dbReference type="ARBA" id="ARBA00022448"/>
    </source>
</evidence>
<organism evidence="13">
    <name type="scientific">Nippostrongylus brasiliensis</name>
    <name type="common">Rat hookworm</name>
    <dbReference type="NCBI Taxonomy" id="27835"/>
    <lineage>
        <taxon>Eukaryota</taxon>
        <taxon>Metazoa</taxon>
        <taxon>Ecdysozoa</taxon>
        <taxon>Nematoda</taxon>
        <taxon>Chromadorea</taxon>
        <taxon>Rhabditida</taxon>
        <taxon>Rhabditina</taxon>
        <taxon>Rhabditomorpha</taxon>
        <taxon>Strongyloidea</taxon>
        <taxon>Heligmosomidae</taxon>
        <taxon>Nippostrongylus</taxon>
    </lineage>
</organism>
<dbReference type="Proteomes" id="UP000271162">
    <property type="component" value="Unassembled WGS sequence"/>
</dbReference>
<protein>
    <submittedName>
        <fullName evidence="13">Heme transporter hrg-1 (inferred by orthology to a C. elegans protein)</fullName>
    </submittedName>
</protein>
<evidence type="ECO:0000313" key="12">
    <source>
        <dbReference type="Proteomes" id="UP000271162"/>
    </source>
</evidence>